<dbReference type="EMBL" id="JAKGUD010000005">
    <property type="protein sequence ID" value="MCF4142511.1"/>
    <property type="molecule type" value="Genomic_DNA"/>
</dbReference>
<proteinExistence type="inferred from homology"/>
<feature type="binding site" evidence="6">
    <location>
        <begin position="128"/>
        <end position="129"/>
    </location>
    <ligand>
        <name>S-adenosyl-L-methionine</name>
        <dbReference type="ChEBI" id="CHEBI:59789"/>
    </ligand>
</feature>
<dbReference type="EC" id="2.1.1.-" evidence="6"/>
<keyword evidence="4 6" id="KW-0808">Transferase</keyword>
<evidence type="ECO:0000256" key="3">
    <source>
        <dbReference type="ARBA" id="ARBA00022603"/>
    </source>
</evidence>
<evidence type="ECO:0000256" key="4">
    <source>
        <dbReference type="ARBA" id="ARBA00022679"/>
    </source>
</evidence>
<dbReference type="NCBIfam" id="TIGR00138">
    <property type="entry name" value="rsmG_gidB"/>
    <property type="match status" value="1"/>
</dbReference>
<keyword evidence="3 6" id="KW-0489">Methyltransferase</keyword>
<evidence type="ECO:0000256" key="6">
    <source>
        <dbReference type="HAMAP-Rule" id="MF_00074"/>
    </source>
</evidence>
<evidence type="ECO:0000256" key="2">
    <source>
        <dbReference type="ARBA" id="ARBA00022552"/>
    </source>
</evidence>
<feature type="binding site" evidence="6">
    <location>
        <position position="82"/>
    </location>
    <ligand>
        <name>S-adenosyl-L-methionine</name>
        <dbReference type="ChEBI" id="CHEBI:59789"/>
    </ligand>
</feature>
<feature type="binding site" evidence="6">
    <location>
        <position position="145"/>
    </location>
    <ligand>
        <name>S-adenosyl-L-methionine</name>
        <dbReference type="ChEBI" id="CHEBI:59789"/>
    </ligand>
</feature>
<accession>A0ABS9EPT1</accession>
<evidence type="ECO:0000256" key="1">
    <source>
        <dbReference type="ARBA" id="ARBA00022490"/>
    </source>
</evidence>
<keyword evidence="2 6" id="KW-0698">rRNA processing</keyword>
<evidence type="ECO:0000313" key="8">
    <source>
        <dbReference type="Proteomes" id="UP001200430"/>
    </source>
</evidence>
<gene>
    <name evidence="6 7" type="primary">rsmG</name>
    <name evidence="7" type="ORF">L2W38_06760</name>
</gene>
<keyword evidence="5 6" id="KW-0949">S-adenosyl-L-methionine</keyword>
<reference evidence="7 8" key="1">
    <citation type="submission" date="2022-01" db="EMBL/GenBank/DDBJ databases">
        <title>Dethiosulfovibrio faecalis sp. nov., a novel proteolytic, non-sulfur-reducing bacterium isolated from a marine aquaculture solid waste bioreactor.</title>
        <authorList>
            <person name="Grabowski S."/>
            <person name="Apolinario E."/>
            <person name="Schneider N."/>
            <person name="Marshall C.W."/>
            <person name="Sowers K.R."/>
        </authorList>
    </citation>
    <scope>NUCLEOTIDE SEQUENCE [LARGE SCALE GENOMIC DNA]</scope>
    <source>
        <strain evidence="7 8">DSM 12537</strain>
    </source>
</reference>
<dbReference type="InterPro" id="IPR029063">
    <property type="entry name" value="SAM-dependent_MTases_sf"/>
</dbReference>
<keyword evidence="1 6" id="KW-0963">Cytoplasm</keyword>
<comment type="subcellular location">
    <subcellularLocation>
        <location evidence="6">Cytoplasm</location>
    </subcellularLocation>
</comment>
<dbReference type="SUPFAM" id="SSF53335">
    <property type="entry name" value="S-adenosyl-L-methionine-dependent methyltransferases"/>
    <property type="match status" value="1"/>
</dbReference>
<dbReference type="RefSeq" id="WP_236099236.1">
    <property type="nucleotide sequence ID" value="NZ_JAKGUD010000005.1"/>
</dbReference>
<dbReference type="PANTHER" id="PTHR31760:SF0">
    <property type="entry name" value="S-ADENOSYL-L-METHIONINE-DEPENDENT METHYLTRANSFERASES SUPERFAMILY PROTEIN"/>
    <property type="match status" value="1"/>
</dbReference>
<name>A0ABS9EPT1_9BACT</name>
<comment type="function">
    <text evidence="6">Specifically methylates the N7 position of a guanine in 16S rRNA.</text>
</comment>
<keyword evidence="8" id="KW-1185">Reference proteome</keyword>
<dbReference type="InterPro" id="IPR003682">
    <property type="entry name" value="rRNA_ssu_MeTfrase_G"/>
</dbReference>
<organism evidence="7 8">
    <name type="scientific">Dethiosulfovibrio marinus</name>
    <dbReference type="NCBI Taxonomy" id="133532"/>
    <lineage>
        <taxon>Bacteria</taxon>
        <taxon>Thermotogati</taxon>
        <taxon>Synergistota</taxon>
        <taxon>Synergistia</taxon>
        <taxon>Synergistales</taxon>
        <taxon>Dethiosulfovibrionaceae</taxon>
        <taxon>Dethiosulfovibrio</taxon>
    </lineage>
</organism>
<dbReference type="GO" id="GO:0008168">
    <property type="term" value="F:methyltransferase activity"/>
    <property type="evidence" value="ECO:0007669"/>
    <property type="project" value="UniProtKB-KW"/>
</dbReference>
<comment type="similarity">
    <text evidence="6">Belongs to the methyltransferase superfamily. RNA methyltransferase RsmG family.</text>
</comment>
<evidence type="ECO:0000313" key="7">
    <source>
        <dbReference type="EMBL" id="MCF4142511.1"/>
    </source>
</evidence>
<dbReference type="PANTHER" id="PTHR31760">
    <property type="entry name" value="S-ADENOSYL-L-METHIONINE-DEPENDENT METHYLTRANSFERASES SUPERFAMILY PROTEIN"/>
    <property type="match status" value="1"/>
</dbReference>
<comment type="caution">
    <text evidence="6">Lacks conserved residue(s) required for the propagation of feature annotation.</text>
</comment>
<dbReference type="Proteomes" id="UP001200430">
    <property type="component" value="Unassembled WGS sequence"/>
</dbReference>
<comment type="caution">
    <text evidence="7">The sequence shown here is derived from an EMBL/GenBank/DDBJ whole genome shotgun (WGS) entry which is preliminary data.</text>
</comment>
<feature type="binding site" evidence="6">
    <location>
        <position position="77"/>
    </location>
    <ligand>
        <name>S-adenosyl-L-methionine</name>
        <dbReference type="ChEBI" id="CHEBI:59789"/>
    </ligand>
</feature>
<sequence length="238" mass="26605">MNYGTSDQVHVTVEIPPLDERVEAKLKAYSEILARWSSDKVRLTGPKDEDTIWKDHVRDSLFALELLPKTGRLVDVGTGGGLPGLAWAICRPDLEITLLDSQSKKTGALESIVSELEIDNVSVIWGRSEQLALEEREVYDLAAARGVSEVGIVAEYLSPLVKVGGTALSIKGPGYREELAKIKGQWDLLGLDYPKIFDYSNGERQGFLLTFRKKSHCPEVYPRRPGKAEKKPWWEAKR</sequence>
<dbReference type="Gene3D" id="3.40.50.150">
    <property type="entry name" value="Vaccinia Virus protein VP39"/>
    <property type="match status" value="1"/>
</dbReference>
<evidence type="ECO:0000256" key="5">
    <source>
        <dbReference type="ARBA" id="ARBA00022691"/>
    </source>
</evidence>
<dbReference type="GO" id="GO:0032259">
    <property type="term" value="P:methylation"/>
    <property type="evidence" value="ECO:0007669"/>
    <property type="project" value="UniProtKB-KW"/>
</dbReference>
<dbReference type="Pfam" id="PF02527">
    <property type="entry name" value="GidB"/>
    <property type="match status" value="1"/>
</dbReference>
<protein>
    <recommendedName>
        <fullName evidence="6">Ribosomal RNA small subunit methyltransferase G</fullName>
        <ecNumber evidence="6">2.1.1.-</ecNumber>
    </recommendedName>
    <alternativeName>
        <fullName evidence="6">16S rRNA 7-methylguanosine methyltransferase</fullName>
        <shortName evidence="6">16S rRNA m7G methyltransferase</shortName>
    </alternativeName>
</protein>
<dbReference type="HAMAP" id="MF_00074">
    <property type="entry name" value="16SrRNA_methyltr_G"/>
    <property type="match status" value="1"/>
</dbReference>